<dbReference type="PANTHER" id="PTHR12840:SF1">
    <property type="entry name" value="NADH DEHYDROGENASE [UBIQUINONE] 1 BETA SUBCOMPLEX SUBUNIT 8, MITOCHONDRIAL"/>
    <property type="match status" value="1"/>
</dbReference>
<evidence type="ECO:0000313" key="2">
    <source>
        <dbReference type="EMBL" id="KRT82046.1"/>
    </source>
</evidence>
<reference evidence="2 3" key="1">
    <citation type="submission" date="2015-09" db="EMBL/GenBank/DDBJ databases">
        <title>Draft genome of the scarab beetle Oryctes borbonicus.</title>
        <authorList>
            <person name="Meyer J.M."/>
            <person name="Markov G.V."/>
            <person name="Baskaran P."/>
            <person name="Herrmann M."/>
            <person name="Sommer R.J."/>
            <person name="Roedelsperger C."/>
        </authorList>
    </citation>
    <scope>NUCLEOTIDE SEQUENCE [LARGE SCALE GENOMIC DNA]</scope>
    <source>
        <strain evidence="2">OB123</strain>
        <tissue evidence="2">Whole animal</tissue>
    </source>
</reference>
<evidence type="ECO:0000313" key="3">
    <source>
        <dbReference type="Proteomes" id="UP000051574"/>
    </source>
</evidence>
<protein>
    <recommendedName>
        <fullName evidence="4">NADH dehydrogenase [ubiquinone] 1 beta subcomplex subunit 8, mitochondrial</fullName>
    </recommendedName>
</protein>
<dbReference type="Proteomes" id="UP000051574">
    <property type="component" value="Unassembled WGS sequence"/>
</dbReference>
<proteinExistence type="predicted"/>
<dbReference type="AlphaFoldDB" id="A0A0T6B4H5"/>
<gene>
    <name evidence="2" type="ORF">AMK59_3555</name>
</gene>
<dbReference type="EMBL" id="LJIG01009955">
    <property type="protein sequence ID" value="KRT82046.1"/>
    <property type="molecule type" value="Genomic_DNA"/>
</dbReference>
<dbReference type="PANTHER" id="PTHR12840">
    <property type="entry name" value="NADH-UBIQUINONE OXIDOREDUCTASE ASHI SUBUNIT"/>
    <property type="match status" value="1"/>
</dbReference>
<feature type="transmembrane region" description="Helical" evidence="1">
    <location>
        <begin position="124"/>
        <end position="144"/>
    </location>
</feature>
<keyword evidence="3" id="KW-1185">Reference proteome</keyword>
<keyword evidence="1" id="KW-0472">Membrane</keyword>
<accession>A0A0T6B4H5</accession>
<organism evidence="2 3">
    <name type="scientific">Oryctes borbonicus</name>
    <dbReference type="NCBI Taxonomy" id="1629725"/>
    <lineage>
        <taxon>Eukaryota</taxon>
        <taxon>Metazoa</taxon>
        <taxon>Ecdysozoa</taxon>
        <taxon>Arthropoda</taxon>
        <taxon>Hexapoda</taxon>
        <taxon>Insecta</taxon>
        <taxon>Pterygota</taxon>
        <taxon>Neoptera</taxon>
        <taxon>Endopterygota</taxon>
        <taxon>Coleoptera</taxon>
        <taxon>Polyphaga</taxon>
        <taxon>Scarabaeiformia</taxon>
        <taxon>Scarabaeidae</taxon>
        <taxon>Dynastinae</taxon>
        <taxon>Oryctes</taxon>
    </lineage>
</organism>
<evidence type="ECO:0008006" key="4">
    <source>
        <dbReference type="Google" id="ProtNLM"/>
    </source>
</evidence>
<keyword evidence="1" id="KW-0812">Transmembrane</keyword>
<evidence type="ECO:0000256" key="1">
    <source>
        <dbReference type="SAM" id="Phobius"/>
    </source>
</evidence>
<dbReference type="OrthoDB" id="2014058at2759"/>
<dbReference type="Pfam" id="PF05821">
    <property type="entry name" value="NDUF_B8"/>
    <property type="match status" value="1"/>
</dbReference>
<sequence length="172" mass="20136">MSLVKRGKLAQLCLRNHAILYTAIRNHWNKDYKPLPYPKTQEEREAAAAKYGLTTAEYEVYPDDGLGRGDYPKLPDISGEAKDSHYPWDFPELKRNFGEPIHADVDLMGEDRYDVTKKHQIPGWMQWTQFLGVVFGTFALYFYLERSKMFVGQLPKQYPYKGQNHYTFDTDE</sequence>
<dbReference type="InterPro" id="IPR008699">
    <property type="entry name" value="NDUFB8"/>
</dbReference>
<name>A0A0T6B4H5_9SCAR</name>
<dbReference type="GO" id="GO:0005739">
    <property type="term" value="C:mitochondrion"/>
    <property type="evidence" value="ECO:0007669"/>
    <property type="project" value="InterPro"/>
</dbReference>
<keyword evidence="1" id="KW-1133">Transmembrane helix</keyword>
<comment type="caution">
    <text evidence="2">The sequence shown here is derived from an EMBL/GenBank/DDBJ whole genome shotgun (WGS) entry which is preliminary data.</text>
</comment>